<dbReference type="PANTHER" id="PTHR36510:SF1">
    <property type="entry name" value="GLUTAMATE--CYSTEINE LIGASE 2-RELATED"/>
    <property type="match status" value="1"/>
</dbReference>
<proteinExistence type="inferred from homology"/>
<protein>
    <recommendedName>
        <fullName evidence="5">Putative glutamate--cysteine ligase 2</fullName>
        <ecNumber evidence="5">6.3.2.2</ecNumber>
    </recommendedName>
    <alternativeName>
        <fullName evidence="5">Gamma-glutamylcysteine synthetase 2</fullName>
        <shortName evidence="5">GCS 2</shortName>
        <shortName evidence="5">Gamma-GCS 2</shortName>
    </alternativeName>
</protein>
<dbReference type="EC" id="6.3.2.2" evidence="5"/>
<dbReference type="Gene3D" id="3.30.590.20">
    <property type="match status" value="1"/>
</dbReference>
<comment type="catalytic activity">
    <reaction evidence="4 5">
        <text>L-cysteine + L-glutamate + ATP = gamma-L-glutamyl-L-cysteine + ADP + phosphate + H(+)</text>
        <dbReference type="Rhea" id="RHEA:13285"/>
        <dbReference type="ChEBI" id="CHEBI:15378"/>
        <dbReference type="ChEBI" id="CHEBI:29985"/>
        <dbReference type="ChEBI" id="CHEBI:30616"/>
        <dbReference type="ChEBI" id="CHEBI:35235"/>
        <dbReference type="ChEBI" id="CHEBI:43474"/>
        <dbReference type="ChEBI" id="CHEBI:58173"/>
        <dbReference type="ChEBI" id="CHEBI:456216"/>
        <dbReference type="EC" id="6.3.2.2"/>
    </reaction>
</comment>
<evidence type="ECO:0000256" key="2">
    <source>
        <dbReference type="ARBA" id="ARBA00022741"/>
    </source>
</evidence>
<evidence type="ECO:0000313" key="6">
    <source>
        <dbReference type="EMBL" id="GAA1968192.1"/>
    </source>
</evidence>
<gene>
    <name evidence="6" type="ORF">GCM10009798_30720</name>
</gene>
<dbReference type="NCBIfam" id="TIGR02050">
    <property type="entry name" value="gshA_cyan_rel"/>
    <property type="match status" value="1"/>
</dbReference>
<dbReference type="EMBL" id="BAAAPB010000003">
    <property type="protein sequence ID" value="GAA1968192.1"/>
    <property type="molecule type" value="Genomic_DNA"/>
</dbReference>
<evidence type="ECO:0000313" key="7">
    <source>
        <dbReference type="Proteomes" id="UP001500571"/>
    </source>
</evidence>
<dbReference type="InterPro" id="IPR050141">
    <property type="entry name" value="GCL_type2/YbdK_subfam"/>
</dbReference>
<dbReference type="HAMAP" id="MF_01609">
    <property type="entry name" value="Glu_cys_ligase_2"/>
    <property type="match status" value="1"/>
</dbReference>
<comment type="similarity">
    <text evidence="5">Belongs to the glutamate--cysteine ligase type 2 family. YbdK subfamily.</text>
</comment>
<dbReference type="PANTHER" id="PTHR36510">
    <property type="entry name" value="GLUTAMATE--CYSTEINE LIGASE 2-RELATED"/>
    <property type="match status" value="1"/>
</dbReference>
<keyword evidence="7" id="KW-1185">Reference proteome</keyword>
<evidence type="ECO:0000256" key="4">
    <source>
        <dbReference type="ARBA" id="ARBA00048819"/>
    </source>
</evidence>
<evidence type="ECO:0000256" key="5">
    <source>
        <dbReference type="HAMAP-Rule" id="MF_01609"/>
    </source>
</evidence>
<dbReference type="InterPro" id="IPR011793">
    <property type="entry name" value="YbdK"/>
</dbReference>
<organism evidence="6 7">
    <name type="scientific">Nocardioides panacihumi</name>
    <dbReference type="NCBI Taxonomy" id="400774"/>
    <lineage>
        <taxon>Bacteria</taxon>
        <taxon>Bacillati</taxon>
        <taxon>Actinomycetota</taxon>
        <taxon>Actinomycetes</taxon>
        <taxon>Propionibacteriales</taxon>
        <taxon>Nocardioidaceae</taxon>
        <taxon>Nocardioides</taxon>
    </lineage>
</organism>
<dbReference type="InterPro" id="IPR006336">
    <property type="entry name" value="GCS2"/>
</dbReference>
<evidence type="ECO:0000256" key="3">
    <source>
        <dbReference type="ARBA" id="ARBA00022840"/>
    </source>
</evidence>
<dbReference type="RefSeq" id="WP_344046245.1">
    <property type="nucleotide sequence ID" value="NZ_BAAAPB010000003.1"/>
</dbReference>
<accession>A0ABN2RFR1</accession>
<comment type="function">
    <text evidence="5">ATP-dependent carboxylate-amine ligase which exhibits weak glutamate--cysteine ligase activity.</text>
</comment>
<keyword evidence="3 5" id="KW-0067">ATP-binding</keyword>
<dbReference type="Pfam" id="PF04107">
    <property type="entry name" value="GCS2"/>
    <property type="match status" value="1"/>
</dbReference>
<dbReference type="GO" id="GO:0016874">
    <property type="term" value="F:ligase activity"/>
    <property type="evidence" value="ECO:0007669"/>
    <property type="project" value="UniProtKB-KW"/>
</dbReference>
<evidence type="ECO:0000256" key="1">
    <source>
        <dbReference type="ARBA" id="ARBA00022598"/>
    </source>
</evidence>
<reference evidence="6 7" key="1">
    <citation type="journal article" date="2019" name="Int. J. Syst. Evol. Microbiol.">
        <title>The Global Catalogue of Microorganisms (GCM) 10K type strain sequencing project: providing services to taxonomists for standard genome sequencing and annotation.</title>
        <authorList>
            <consortium name="The Broad Institute Genomics Platform"/>
            <consortium name="The Broad Institute Genome Sequencing Center for Infectious Disease"/>
            <person name="Wu L."/>
            <person name="Ma J."/>
        </authorList>
    </citation>
    <scope>NUCLEOTIDE SEQUENCE [LARGE SCALE GENOMIC DNA]</scope>
    <source>
        <strain evidence="6 7">JCM 15309</strain>
    </source>
</reference>
<dbReference type="SUPFAM" id="SSF55931">
    <property type="entry name" value="Glutamine synthetase/guanido kinase"/>
    <property type="match status" value="1"/>
</dbReference>
<name>A0ABN2RFR1_9ACTN</name>
<keyword evidence="1 5" id="KW-0436">Ligase</keyword>
<keyword evidence="2 5" id="KW-0547">Nucleotide-binding</keyword>
<dbReference type="Proteomes" id="UP001500571">
    <property type="component" value="Unassembled WGS sequence"/>
</dbReference>
<dbReference type="InterPro" id="IPR014746">
    <property type="entry name" value="Gln_synth/guanido_kin_cat_dom"/>
</dbReference>
<comment type="caution">
    <text evidence="6">The sequence shown here is derived from an EMBL/GenBank/DDBJ whole genome shotgun (WGS) entry which is preliminary data.</text>
</comment>
<sequence length="379" mass="40759">MSQLRSLASPVPAFEVGGDFSLGAEEELMLLDRDGCLTEAGPALTQLTPWPDPSGRFSPEVFTCEIEYGTSVAATAGELVGHLGRGRGRIIAAGHRPLALGLHPLAELGEVRFVHTHRYDAISTELAGLMRTPTAAYQVHVGMPDPAAMVSAFRALRNRLCLFRALAAGSPFWYGRDSGLASARAAIMWSYPRVGVPPVFHSFDEYADAACQQITAAGVPDYTYLWWDLRPQPRLGTIEIRVMDSVPSLELAAGLAALAQGLARDAVERPSSVDLPEAVLRENDFRAVRYGLEARVTDLDGCERPIRAIAQDAVAQARLTLGPDGAADPLDCVSAALAGESECARQRRLASRCGLDALLRDLSRRTASSLERMPEALLA</sequence>